<dbReference type="EMBL" id="CAXAMN010021762">
    <property type="protein sequence ID" value="CAK9063169.1"/>
    <property type="molecule type" value="Genomic_DNA"/>
</dbReference>
<name>A0ABP0NHX7_9DINO</name>
<evidence type="ECO:0000313" key="2">
    <source>
        <dbReference type="EMBL" id="CAK9063387.1"/>
    </source>
</evidence>
<evidence type="ECO:0000313" key="1">
    <source>
        <dbReference type="EMBL" id="CAK9063169.1"/>
    </source>
</evidence>
<comment type="caution">
    <text evidence="2">The sequence shown here is derived from an EMBL/GenBank/DDBJ whole genome shotgun (WGS) entry which is preliminary data.</text>
</comment>
<dbReference type="Proteomes" id="UP001642484">
    <property type="component" value="Unassembled WGS sequence"/>
</dbReference>
<keyword evidence="3" id="KW-1185">Reference proteome</keyword>
<proteinExistence type="predicted"/>
<protein>
    <submittedName>
        <fullName evidence="2">Uncharacterized protein</fullName>
    </submittedName>
</protein>
<accession>A0ABP0NHX7</accession>
<dbReference type="EMBL" id="CAXAMN010021784">
    <property type="protein sequence ID" value="CAK9063387.1"/>
    <property type="molecule type" value="Genomic_DNA"/>
</dbReference>
<gene>
    <name evidence="1" type="ORF">CCMP2556_LOCUS31062</name>
    <name evidence="2" type="ORF">CCMP2556_LOCUS31159</name>
</gene>
<sequence>MQLELVWVLPTVLPLEAEKKTVQIDAEKAEEEEDKRKVKVVAFSSETSQGGRNYRSEGTEVETPKSTLENKVFLKRDAWQMTGIGMEEDWSPQRYIMTSQSLKKRQENILMRGSKTRDLVLLSQLNCCHWDVPSHHPHPSAFAGMWPGFFSFCTTFALSHWRPSTSPGSFCRTSWTGLLWSFGPWTWSSALARATTTTAS</sequence>
<evidence type="ECO:0000313" key="3">
    <source>
        <dbReference type="Proteomes" id="UP001642484"/>
    </source>
</evidence>
<reference evidence="2 3" key="1">
    <citation type="submission" date="2024-02" db="EMBL/GenBank/DDBJ databases">
        <authorList>
            <person name="Chen Y."/>
            <person name="Shah S."/>
            <person name="Dougan E. K."/>
            <person name="Thang M."/>
            <person name="Chan C."/>
        </authorList>
    </citation>
    <scope>NUCLEOTIDE SEQUENCE [LARGE SCALE GENOMIC DNA]</scope>
</reference>
<organism evidence="2 3">
    <name type="scientific">Durusdinium trenchii</name>
    <dbReference type="NCBI Taxonomy" id="1381693"/>
    <lineage>
        <taxon>Eukaryota</taxon>
        <taxon>Sar</taxon>
        <taxon>Alveolata</taxon>
        <taxon>Dinophyceae</taxon>
        <taxon>Suessiales</taxon>
        <taxon>Symbiodiniaceae</taxon>
        <taxon>Durusdinium</taxon>
    </lineage>
</organism>